<keyword evidence="8" id="KW-0325">Glycoprotein</keyword>
<dbReference type="PANTHER" id="PTHR11607">
    <property type="entry name" value="ALPHA-MANNOSIDASE"/>
    <property type="match status" value="1"/>
</dbReference>
<dbReference type="PANTHER" id="PTHR11607:SF3">
    <property type="entry name" value="LYSOSOMAL ALPHA-MANNOSIDASE"/>
    <property type="match status" value="1"/>
</dbReference>
<dbReference type="FunFam" id="1.20.1270.50:FF:000002">
    <property type="entry name" value="Alpha-mannosidase"/>
    <property type="match status" value="1"/>
</dbReference>
<dbReference type="GeneID" id="129808300"/>
<dbReference type="InterPro" id="IPR027291">
    <property type="entry name" value="Glyco_hydro_38_N_sf"/>
</dbReference>
<organism evidence="12 13">
    <name type="scientific">Phlebotomus papatasi</name>
    <name type="common">Sandfly</name>
    <dbReference type="NCBI Taxonomy" id="29031"/>
    <lineage>
        <taxon>Eukaryota</taxon>
        <taxon>Metazoa</taxon>
        <taxon>Ecdysozoa</taxon>
        <taxon>Arthropoda</taxon>
        <taxon>Hexapoda</taxon>
        <taxon>Insecta</taxon>
        <taxon>Pterygota</taxon>
        <taxon>Neoptera</taxon>
        <taxon>Endopterygota</taxon>
        <taxon>Diptera</taxon>
        <taxon>Nematocera</taxon>
        <taxon>Psychodoidea</taxon>
        <taxon>Psychodidae</taxon>
        <taxon>Phlebotomus</taxon>
        <taxon>Phlebotomus</taxon>
    </lineage>
</organism>
<dbReference type="EnsemblMetazoa" id="PPAI007175-RA">
    <property type="protein sequence ID" value="PPAI007175-PA"/>
    <property type="gene ID" value="PPAI007175"/>
</dbReference>
<dbReference type="FunFam" id="1.20.1270.50:FF:000003">
    <property type="entry name" value="Alpha-mannosidase"/>
    <property type="match status" value="1"/>
</dbReference>
<dbReference type="FunFam" id="2.60.40.1180:FF:000018">
    <property type="entry name" value="Alpha-mannosidase"/>
    <property type="match status" value="1"/>
</dbReference>
<dbReference type="AlphaFoldDB" id="A0A1B0GPJ0"/>
<dbReference type="GO" id="GO:0006013">
    <property type="term" value="P:mannose metabolic process"/>
    <property type="evidence" value="ECO:0007669"/>
    <property type="project" value="InterPro"/>
</dbReference>
<dbReference type="Gene3D" id="2.60.40.1180">
    <property type="entry name" value="Golgi alpha-mannosidase II"/>
    <property type="match status" value="1"/>
</dbReference>
<evidence type="ECO:0000313" key="13">
    <source>
        <dbReference type="Proteomes" id="UP000092462"/>
    </source>
</evidence>
<keyword evidence="13" id="KW-1185">Reference proteome</keyword>
<dbReference type="InterPro" id="IPR000602">
    <property type="entry name" value="Glyco_hydro_38_N"/>
</dbReference>
<dbReference type="InterPro" id="IPR037094">
    <property type="entry name" value="Glyco_hydro_38_cen_sf"/>
</dbReference>
<accession>A0A1B0GPJ0</accession>
<dbReference type="GO" id="GO:0046872">
    <property type="term" value="F:metal ion binding"/>
    <property type="evidence" value="ECO:0007669"/>
    <property type="project" value="UniProtKB-KW"/>
</dbReference>
<dbReference type="Pfam" id="PF07748">
    <property type="entry name" value="Glyco_hydro_38C"/>
    <property type="match status" value="1"/>
</dbReference>
<dbReference type="RefSeq" id="XP_055714112.1">
    <property type="nucleotide sequence ID" value="XM_055858137.1"/>
</dbReference>
<dbReference type="InterPro" id="IPR011013">
    <property type="entry name" value="Gal_mutarotase_sf_dom"/>
</dbReference>
<sequence>MKLLLVLLCFVAVILSGCEARPKAHRRDRILSRSHIHARKAPTCGYESCPKLDPNRINVHIVPHTHDDVGWLKTVDQYYYGSQTLIQKAGVQYILDSVIQALLADPNRRFIYVESAFFFKWWNEQTNDLQEKVRQLVEEGRLEFIGGAWSMNDEAVVHYQSVIDQFTYGLRRLNDTFGKCARPRVGWQIDPFGHTREQASLFAQMGFDGMFFGRLDYQDKTTRLNKREAEMIWRGSANLGEVSDLFTGVLFNNYGPPPGFCFDILCADEPMIDDRRSRDYNIDRRITEFANYLEKMRWKYRTNNLILTMGEDFNYQDANMWFKNLDKLIKYANEAQQNGSNFNLVYSTPSCYLKALHDAHITWPTKTDDFIPYASDPHAFWTGYYTSKPALKRLERMGNNFFQICKQLTSLAPEKEDKSLRSHLDYMSEVMGVLQHHDAITGTSKEHVTQDYTVQITAALKACSYSAKIILNQLTKRQTNKDKPVVTEPPQPSARYHDQATQPQPTFTFDFDSCLLLNVSACDISETKDKFMVTVYNALAHSVFHYIRVPVDGNFEYEVTDYRSVPITHQIISVPPQVTALHPIQASGYELVFLATELPPVGYKSFFITRKPARHVNAPRFRFKDVPEVVLMQNDEKMASDDTQRPPWNSNVVSIGNKYFSIGFDSKGFLNSIALDDGSEHKLSQTFFYYEGAVGDNRVFKNRSSGAYIFRPNSTERFVANQVQTKVIKGPVVEEVHQTFNDWISQVIRVYHDYNFVEFEWLVGPIPVDDNVGKEVVSRFMTDIKSSNVFYTDSNGREMIRRVRDHRETWNLNLEEQVAGNYYPVTTNIAVEDQERRLSVMTDRAQGGSSLQDGAVELMVHRRLLHDDAFGVAEALNHTHAIRGKHFLIFGKLNGAVPTMAARERFLQAEKLLSPWLFFSDVSSYEYEDWRKTYSHLYSGVALSLPQNVKLLTLEPWKDLSFLMRFEHILEQNDDPEYSKSVTFNFKDVFGSIFDINHLEEMTLDGNQLLEESLQNRFKFKPEYNGFTFTNEIVKRKRETATENPNVKGVTIIDEGTPSDDPVKELPDDSAKWDITLEPMQIRTFILFVNPSIYDK</sequence>
<dbReference type="Gene3D" id="2.60.40.1360">
    <property type="match status" value="1"/>
</dbReference>
<dbReference type="Gene3D" id="3.20.110.10">
    <property type="entry name" value="Glycoside hydrolase 38, N terminal domain"/>
    <property type="match status" value="1"/>
</dbReference>
<comment type="catalytic activity">
    <reaction evidence="1">
        <text>Hydrolysis of terminal, non-reducing alpha-D-mannose residues in alpha-D-mannosides.</text>
        <dbReference type="EC" id="3.2.1.24"/>
    </reaction>
</comment>
<dbReference type="Gene3D" id="1.20.1270.50">
    <property type="entry name" value="Glycoside hydrolase family 38, central domain"/>
    <property type="match status" value="2"/>
</dbReference>
<dbReference type="InterPro" id="IPR011330">
    <property type="entry name" value="Glyco_hydro/deAcase_b/a-brl"/>
</dbReference>
<feature type="chain" id="PRO_5036529455" description="Alpha-mannosidase" evidence="10">
    <location>
        <begin position="21"/>
        <end position="1096"/>
    </location>
</feature>
<dbReference type="Pfam" id="PF01074">
    <property type="entry name" value="Glyco_hydro_38N"/>
    <property type="match status" value="1"/>
</dbReference>
<dbReference type="InterPro" id="IPR013780">
    <property type="entry name" value="Glyco_hydro_b"/>
</dbReference>
<protein>
    <recommendedName>
        <fullName evidence="3 10">Alpha-mannosidase</fullName>
        <ecNumber evidence="10">3.2.1.-</ecNumber>
    </recommendedName>
</protein>
<evidence type="ECO:0000256" key="2">
    <source>
        <dbReference type="ARBA" id="ARBA00009792"/>
    </source>
</evidence>
<dbReference type="SMART" id="SM00872">
    <property type="entry name" value="Alpha-mann_mid"/>
    <property type="match status" value="1"/>
</dbReference>
<dbReference type="GO" id="GO:0004559">
    <property type="term" value="F:alpha-mannosidase activity"/>
    <property type="evidence" value="ECO:0007669"/>
    <property type="project" value="UniProtKB-EC"/>
</dbReference>
<dbReference type="PROSITE" id="PS51257">
    <property type="entry name" value="PROKAR_LIPOPROTEIN"/>
    <property type="match status" value="1"/>
</dbReference>
<dbReference type="InterPro" id="IPR050843">
    <property type="entry name" value="Glycosyl_Hydrlase_38"/>
</dbReference>
<dbReference type="Pfam" id="PF09261">
    <property type="entry name" value="Alpha-mann_mid"/>
    <property type="match status" value="1"/>
</dbReference>
<dbReference type="SUPFAM" id="SSF88688">
    <property type="entry name" value="Families 57/38 glycoside transferase middle domain"/>
    <property type="match status" value="1"/>
</dbReference>
<dbReference type="InterPro" id="IPR028995">
    <property type="entry name" value="Glyco_hydro_57/38_cen_sf"/>
</dbReference>
<evidence type="ECO:0000313" key="12">
    <source>
        <dbReference type="EnsemblMetazoa" id="PPAI007175-PA"/>
    </source>
</evidence>
<evidence type="ECO:0000256" key="4">
    <source>
        <dbReference type="ARBA" id="ARBA00022723"/>
    </source>
</evidence>
<comment type="similarity">
    <text evidence="2 10">Belongs to the glycosyl hydrolase 38 family.</text>
</comment>
<dbReference type="FunFam" id="3.20.110.10:FF:000001">
    <property type="entry name" value="Alpha-mannosidase"/>
    <property type="match status" value="1"/>
</dbReference>
<evidence type="ECO:0000256" key="10">
    <source>
        <dbReference type="RuleBase" id="RU361199"/>
    </source>
</evidence>
<reference evidence="12" key="1">
    <citation type="submission" date="2022-08" db="UniProtKB">
        <authorList>
            <consortium name="EnsemblMetazoa"/>
        </authorList>
    </citation>
    <scope>IDENTIFICATION</scope>
    <source>
        <strain evidence="12">Israel</strain>
    </source>
</reference>
<feature type="domain" description="Glycoside hydrolase family 38 central" evidence="11">
    <location>
        <begin position="379"/>
        <end position="456"/>
    </location>
</feature>
<evidence type="ECO:0000256" key="1">
    <source>
        <dbReference type="ARBA" id="ARBA00000365"/>
    </source>
</evidence>
<evidence type="ECO:0000256" key="9">
    <source>
        <dbReference type="ARBA" id="ARBA00023295"/>
    </source>
</evidence>
<keyword evidence="9 10" id="KW-0326">Glycosidase</keyword>
<dbReference type="CDD" id="cd10810">
    <property type="entry name" value="GH38N_AMII_LAM_like"/>
    <property type="match status" value="1"/>
</dbReference>
<evidence type="ECO:0000256" key="7">
    <source>
        <dbReference type="ARBA" id="ARBA00023157"/>
    </source>
</evidence>
<dbReference type="GO" id="GO:0030246">
    <property type="term" value="F:carbohydrate binding"/>
    <property type="evidence" value="ECO:0007669"/>
    <property type="project" value="InterPro"/>
</dbReference>
<evidence type="ECO:0000259" key="11">
    <source>
        <dbReference type="SMART" id="SM00872"/>
    </source>
</evidence>
<keyword evidence="10" id="KW-0732">Signal</keyword>
<dbReference type="Gene3D" id="2.70.98.30">
    <property type="entry name" value="Golgi alpha-mannosidase II, domain 4"/>
    <property type="match status" value="1"/>
</dbReference>
<dbReference type="CTD" id="34437"/>
<keyword evidence="4 10" id="KW-0479">Metal-binding</keyword>
<dbReference type="SUPFAM" id="SSF88713">
    <property type="entry name" value="Glycoside hydrolase/deacetylase"/>
    <property type="match status" value="1"/>
</dbReference>
<dbReference type="VEuPathDB" id="VectorBase:PPAI007175"/>
<dbReference type="Pfam" id="PF17677">
    <property type="entry name" value="Glyco_hydro38C2"/>
    <property type="match status" value="1"/>
</dbReference>
<keyword evidence="5 10" id="KW-0378">Hydrolase</keyword>
<evidence type="ECO:0000256" key="3">
    <source>
        <dbReference type="ARBA" id="ARBA00012752"/>
    </source>
</evidence>
<evidence type="ECO:0000256" key="6">
    <source>
        <dbReference type="ARBA" id="ARBA00022833"/>
    </source>
</evidence>
<proteinExistence type="inferred from homology"/>
<dbReference type="InterPro" id="IPR041147">
    <property type="entry name" value="GH38_C"/>
</dbReference>
<dbReference type="Proteomes" id="UP000092462">
    <property type="component" value="Unassembled WGS sequence"/>
</dbReference>
<comment type="cofactor">
    <cofactor evidence="10">
        <name>Zn(2+)</name>
        <dbReference type="ChEBI" id="CHEBI:29105"/>
    </cofactor>
    <text evidence="10">Binds 1 zinc ion per subunit.</text>
</comment>
<dbReference type="SUPFAM" id="SSF74650">
    <property type="entry name" value="Galactose mutarotase-like"/>
    <property type="match status" value="1"/>
</dbReference>
<keyword evidence="6 10" id="KW-0862">Zinc</keyword>
<dbReference type="GO" id="GO:0005764">
    <property type="term" value="C:lysosome"/>
    <property type="evidence" value="ECO:0007669"/>
    <property type="project" value="TreeGrafter"/>
</dbReference>
<dbReference type="InterPro" id="IPR011682">
    <property type="entry name" value="Glyco_hydro_38_C"/>
</dbReference>
<name>A0A1B0GPJ0_PHLPP</name>
<dbReference type="InterPro" id="IPR015341">
    <property type="entry name" value="Glyco_hydro_38_cen"/>
</dbReference>
<dbReference type="VEuPathDB" id="VectorBase:PPAPM1_006220"/>
<dbReference type="FunFam" id="2.70.98.30:FF:000003">
    <property type="entry name" value="Alpha-mannosidase"/>
    <property type="match status" value="1"/>
</dbReference>
<dbReference type="EMBL" id="AJVK01005894">
    <property type="status" value="NOT_ANNOTATED_CDS"/>
    <property type="molecule type" value="Genomic_DNA"/>
</dbReference>
<evidence type="ECO:0000256" key="5">
    <source>
        <dbReference type="ARBA" id="ARBA00022801"/>
    </source>
</evidence>
<evidence type="ECO:0000256" key="8">
    <source>
        <dbReference type="ARBA" id="ARBA00023180"/>
    </source>
</evidence>
<keyword evidence="7" id="KW-1015">Disulfide bond</keyword>
<dbReference type="EC" id="3.2.1.-" evidence="10"/>
<feature type="signal peptide" evidence="10">
    <location>
        <begin position="1"/>
        <end position="20"/>
    </location>
</feature>
<dbReference type="EMBL" id="AJVK01005895">
    <property type="status" value="NOT_ANNOTATED_CDS"/>
    <property type="molecule type" value="Genomic_DNA"/>
</dbReference>